<reference evidence="4 5" key="1">
    <citation type="journal article" date="2015" name="Sci. Rep.">
        <title>The power of single molecule real-time sequencing technology in the de novo assembly of a eukaryotic genome.</title>
        <authorList>
            <person name="Sakai H."/>
            <person name="Naito K."/>
            <person name="Ogiso-Tanaka E."/>
            <person name="Takahashi Y."/>
            <person name="Iseki K."/>
            <person name="Muto C."/>
            <person name="Satou K."/>
            <person name="Teruya K."/>
            <person name="Shiroma A."/>
            <person name="Shimoji M."/>
            <person name="Hirano T."/>
            <person name="Itoh T."/>
            <person name="Kaga A."/>
            <person name="Tomooka N."/>
        </authorList>
    </citation>
    <scope>NUCLEOTIDE SEQUENCE [LARGE SCALE GENOMIC DNA]</scope>
    <source>
        <strain evidence="5">cv. Shumari</strain>
    </source>
</reference>
<dbReference type="GO" id="GO:1901137">
    <property type="term" value="P:carbohydrate derivative biosynthetic process"/>
    <property type="evidence" value="ECO:0007669"/>
    <property type="project" value="UniProtKB-ARBA"/>
</dbReference>
<dbReference type="EMBL" id="AP015038">
    <property type="protein sequence ID" value="BAT87289.1"/>
    <property type="molecule type" value="Genomic_DNA"/>
</dbReference>
<evidence type="ECO:0000313" key="5">
    <source>
        <dbReference type="Proteomes" id="UP000291084"/>
    </source>
</evidence>
<protein>
    <recommendedName>
        <fullName evidence="1">Galectin</fullName>
    </recommendedName>
</protein>
<sequence>MADEAWILGLKAWKELEQVDDKEAGERIERKTELCPWISMSREDLLKGGGLMFIPCGLAAGSSITVVGTPHHAHMEYAPVQSRSRSTGKGDGLVLVSVSQFVVELLGLRSVEGEDHPKILHLNPRLRGDRSRRPVIEHNTCYRMHWGTSQRCDGLPSEDTEEMLVDGYRRCEKWMLNDILDSKESKTTSWLKRFIGRKQKPEVTWPFPFTEGRMFVLTLRAGVDGYHINVGGRHMTSFPYRTMLQDWWLKGTLMFIQFLPLLYLLQIQFSHLRVLEMSETWKASALPKHAIRLFIGVLSASNHFAERMAVRKTWMQAATIKSSDVVVRFFVALVWLLPFFGVKMIYF</sequence>
<keyword evidence="2" id="KW-0812">Transmembrane</keyword>
<dbReference type="InterPro" id="IPR013320">
    <property type="entry name" value="ConA-like_dom_sf"/>
</dbReference>
<dbReference type="SMART" id="SM00908">
    <property type="entry name" value="Gal-bind_lectin"/>
    <property type="match status" value="1"/>
</dbReference>
<organism evidence="4 5">
    <name type="scientific">Vigna angularis var. angularis</name>
    <dbReference type="NCBI Taxonomy" id="157739"/>
    <lineage>
        <taxon>Eukaryota</taxon>
        <taxon>Viridiplantae</taxon>
        <taxon>Streptophyta</taxon>
        <taxon>Embryophyta</taxon>
        <taxon>Tracheophyta</taxon>
        <taxon>Spermatophyta</taxon>
        <taxon>Magnoliopsida</taxon>
        <taxon>eudicotyledons</taxon>
        <taxon>Gunneridae</taxon>
        <taxon>Pentapetalae</taxon>
        <taxon>rosids</taxon>
        <taxon>fabids</taxon>
        <taxon>Fabales</taxon>
        <taxon>Fabaceae</taxon>
        <taxon>Papilionoideae</taxon>
        <taxon>50 kb inversion clade</taxon>
        <taxon>NPAAA clade</taxon>
        <taxon>indigoferoid/millettioid clade</taxon>
        <taxon>Phaseoleae</taxon>
        <taxon>Vigna</taxon>
    </lineage>
</organism>
<dbReference type="InterPro" id="IPR001079">
    <property type="entry name" value="Galectin_CRD"/>
</dbReference>
<dbReference type="GO" id="GO:0030246">
    <property type="term" value="F:carbohydrate binding"/>
    <property type="evidence" value="ECO:0007669"/>
    <property type="project" value="UniProtKB-UniRule"/>
</dbReference>
<keyword evidence="1" id="KW-0430">Lectin</keyword>
<feature type="transmembrane region" description="Helical" evidence="2">
    <location>
        <begin position="247"/>
        <end position="269"/>
    </location>
</feature>
<dbReference type="UniPathway" id="UPA00378"/>
<keyword evidence="2" id="KW-1133">Transmembrane helix</keyword>
<accession>A0A0S3S399</accession>
<keyword evidence="2" id="KW-0472">Membrane</keyword>
<dbReference type="AlphaFoldDB" id="A0A0S3S399"/>
<evidence type="ECO:0000313" key="4">
    <source>
        <dbReference type="EMBL" id="BAT87289.1"/>
    </source>
</evidence>
<name>A0A0S3S399_PHAAN</name>
<feature type="domain" description="Galectin" evidence="3">
    <location>
        <begin position="50"/>
        <end position="270"/>
    </location>
</feature>
<dbReference type="SUPFAM" id="SSF49899">
    <property type="entry name" value="Concanavalin A-like lectins/glucanases"/>
    <property type="match status" value="1"/>
</dbReference>
<dbReference type="Pfam" id="PF00337">
    <property type="entry name" value="Gal-bind_lectin"/>
    <property type="match status" value="1"/>
</dbReference>
<evidence type="ECO:0000256" key="1">
    <source>
        <dbReference type="RuleBase" id="RU102079"/>
    </source>
</evidence>
<keyword evidence="5" id="KW-1185">Reference proteome</keyword>
<feature type="transmembrane region" description="Helical" evidence="2">
    <location>
        <begin position="325"/>
        <end position="346"/>
    </location>
</feature>
<gene>
    <name evidence="4" type="primary">Vigan.05G064400</name>
    <name evidence="4" type="ORF">VIGAN_05064400</name>
</gene>
<dbReference type="Gene3D" id="2.60.120.200">
    <property type="match status" value="2"/>
</dbReference>
<dbReference type="PROSITE" id="PS51304">
    <property type="entry name" value="GALECTIN"/>
    <property type="match status" value="1"/>
</dbReference>
<proteinExistence type="predicted"/>
<dbReference type="CDD" id="cd00070">
    <property type="entry name" value="GLECT"/>
    <property type="match status" value="1"/>
</dbReference>
<dbReference type="Proteomes" id="UP000291084">
    <property type="component" value="Chromosome 5"/>
</dbReference>
<evidence type="ECO:0000259" key="3">
    <source>
        <dbReference type="PROSITE" id="PS51304"/>
    </source>
</evidence>
<evidence type="ECO:0000256" key="2">
    <source>
        <dbReference type="SAM" id="Phobius"/>
    </source>
</evidence>